<dbReference type="InterPro" id="IPR003965">
    <property type="entry name" value="Fatty_acid_synthase"/>
</dbReference>
<comment type="caution">
    <text evidence="2">The sequence shown here is derived from an EMBL/GenBank/DDBJ whole genome shotgun (WGS) entry which is preliminary data.</text>
</comment>
<evidence type="ECO:0000259" key="1">
    <source>
        <dbReference type="Pfam" id="PF01575"/>
    </source>
</evidence>
<sequence>MSETTLHDLSKLRAGDSIPALQIAPISRTTLALYAGASGDHNPIHIDIDFARSAGLDDVFAHGMLSAAYVGRLITEWAGHTRIRELAVRFVGITQVHDQPNLSGKVVERFESHGEERLRVEVQCANQKGEVKITGEAVVAVA</sequence>
<evidence type="ECO:0000313" key="2">
    <source>
        <dbReference type="EMBL" id="CAG2159310.1"/>
    </source>
</evidence>
<evidence type="ECO:0000313" key="3">
    <source>
        <dbReference type="Proteomes" id="UP000672657"/>
    </source>
</evidence>
<protein>
    <recommendedName>
        <fullName evidence="1">MaoC-like domain-containing protein</fullName>
    </recommendedName>
</protein>
<dbReference type="InterPro" id="IPR029069">
    <property type="entry name" value="HotDog_dom_sf"/>
</dbReference>
<dbReference type="EMBL" id="CAJPVI010000057">
    <property type="protein sequence ID" value="CAG2159310.1"/>
    <property type="molecule type" value="Genomic_DNA"/>
</dbReference>
<accession>A0ABN7QBG2</accession>
<keyword evidence="3" id="KW-1185">Reference proteome</keyword>
<dbReference type="PANTHER" id="PTHR43841:SF3">
    <property type="entry name" value="(3R)-HYDROXYACYL-ACP DEHYDRATASE SUBUNIT HADB"/>
    <property type="match status" value="1"/>
</dbReference>
<dbReference type="Gene3D" id="3.10.129.10">
    <property type="entry name" value="Hotdog Thioesterase"/>
    <property type="match status" value="1"/>
</dbReference>
<name>A0ABN7QBG2_9BURK</name>
<gene>
    <name evidence="2" type="ORF">LMG26411_06605</name>
</gene>
<proteinExistence type="predicted"/>
<dbReference type="RefSeq" id="WP_211957427.1">
    <property type="nucleotide sequence ID" value="NZ_CAJPVI010000057.1"/>
</dbReference>
<dbReference type="PANTHER" id="PTHR43841">
    <property type="entry name" value="3-HYDROXYACYL-THIOESTER DEHYDRATASE HTDX-RELATED"/>
    <property type="match status" value="1"/>
</dbReference>
<organism evidence="2 3">
    <name type="scientific">Cupriavidus numazuensis</name>
    <dbReference type="NCBI Taxonomy" id="221992"/>
    <lineage>
        <taxon>Bacteria</taxon>
        <taxon>Pseudomonadati</taxon>
        <taxon>Pseudomonadota</taxon>
        <taxon>Betaproteobacteria</taxon>
        <taxon>Burkholderiales</taxon>
        <taxon>Burkholderiaceae</taxon>
        <taxon>Cupriavidus</taxon>
    </lineage>
</organism>
<dbReference type="Proteomes" id="UP000672657">
    <property type="component" value="Unassembled WGS sequence"/>
</dbReference>
<dbReference type="SUPFAM" id="SSF54637">
    <property type="entry name" value="Thioesterase/thiol ester dehydrase-isomerase"/>
    <property type="match status" value="1"/>
</dbReference>
<dbReference type="CDD" id="cd03453">
    <property type="entry name" value="SAV4209_like"/>
    <property type="match status" value="1"/>
</dbReference>
<reference evidence="2 3" key="1">
    <citation type="submission" date="2021-03" db="EMBL/GenBank/DDBJ databases">
        <authorList>
            <person name="Peeters C."/>
        </authorList>
    </citation>
    <scope>NUCLEOTIDE SEQUENCE [LARGE SCALE GENOMIC DNA]</scope>
    <source>
        <strain evidence="2 3">LMG 26411</strain>
    </source>
</reference>
<dbReference type="Pfam" id="PF01575">
    <property type="entry name" value="MaoC_dehydratas"/>
    <property type="match status" value="1"/>
</dbReference>
<dbReference type="PRINTS" id="PR01483">
    <property type="entry name" value="FASYNTHASE"/>
</dbReference>
<feature type="domain" description="MaoC-like" evidence="1">
    <location>
        <begin position="24"/>
        <end position="108"/>
    </location>
</feature>
<dbReference type="InterPro" id="IPR002539">
    <property type="entry name" value="MaoC-like_dom"/>
</dbReference>